<keyword evidence="2" id="KW-0378">Hydrolase</keyword>
<comment type="caution">
    <text evidence="2">The sequence shown here is derived from an EMBL/GenBank/DDBJ whole genome shotgun (WGS) entry which is preliminary data.</text>
</comment>
<evidence type="ECO:0000256" key="1">
    <source>
        <dbReference type="SAM" id="Phobius"/>
    </source>
</evidence>
<feature type="transmembrane region" description="Helical" evidence="1">
    <location>
        <begin position="6"/>
        <end position="24"/>
    </location>
</feature>
<proteinExistence type="predicted"/>
<sequence length="203" mass="24113">MILDYSFVLFSSLLVACLIPLYIYRQKVFPFVYKTGPLEFFIQDLKAHMQKYPKMIFDYSIIEKTKDEKDIRIRQTLIAEDIVSQFYYYAYEKNTQKGIPREKLWTTYEERSFSNPKTPIDWQERRELAWRRDKNKCNRCGTEIKLEDVYTTFAKDIAKGGGYNFENIIILCTDCNKVLNAKNPKNTIASLHLNDELMKYVTS</sequence>
<dbReference type="CDD" id="cd00085">
    <property type="entry name" value="HNHc"/>
    <property type="match status" value="1"/>
</dbReference>
<dbReference type="AlphaFoldDB" id="A0A6L4WPU3"/>
<keyword evidence="1" id="KW-0812">Transmembrane</keyword>
<keyword evidence="1" id="KW-1133">Transmembrane helix</keyword>
<accession>A0A6L4WPU3</accession>
<dbReference type="EMBL" id="WFKK01000055">
    <property type="protein sequence ID" value="KAB7885561.1"/>
    <property type="molecule type" value="Genomic_DNA"/>
</dbReference>
<dbReference type="RefSeq" id="WP_152279865.1">
    <property type="nucleotide sequence ID" value="NZ_WFKK01000055.1"/>
</dbReference>
<name>A0A6L4WPU3_9BACT</name>
<evidence type="ECO:0000313" key="2">
    <source>
        <dbReference type="EMBL" id="KAB7885561.1"/>
    </source>
</evidence>
<protein>
    <submittedName>
        <fullName evidence="2">HNH endonuclease</fullName>
    </submittedName>
</protein>
<gene>
    <name evidence="2" type="ORF">GBG19_13860</name>
</gene>
<keyword evidence="2" id="KW-0540">Nuclease</keyword>
<keyword evidence="1" id="KW-0472">Membrane</keyword>
<evidence type="ECO:0000313" key="3">
    <source>
        <dbReference type="Proteomes" id="UP000472839"/>
    </source>
</evidence>
<organism evidence="2 3">
    <name type="scientific">Poseidonibacter ostreae</name>
    <dbReference type="NCBI Taxonomy" id="2654171"/>
    <lineage>
        <taxon>Bacteria</taxon>
        <taxon>Pseudomonadati</taxon>
        <taxon>Campylobacterota</taxon>
        <taxon>Epsilonproteobacteria</taxon>
        <taxon>Campylobacterales</taxon>
        <taxon>Arcobacteraceae</taxon>
        <taxon>Poseidonibacter</taxon>
    </lineage>
</organism>
<dbReference type="InterPro" id="IPR003615">
    <property type="entry name" value="HNH_nuc"/>
</dbReference>
<dbReference type="Gene3D" id="1.10.30.50">
    <property type="match status" value="1"/>
</dbReference>
<reference evidence="2 3" key="1">
    <citation type="submission" date="2019-10" db="EMBL/GenBank/DDBJ databases">
        <title>Poseidonibacter ostreae sp. nov., isolated from the gut of the Ostrea denselamellosa.</title>
        <authorList>
            <person name="Choi A."/>
        </authorList>
    </citation>
    <scope>NUCLEOTIDE SEQUENCE [LARGE SCALE GENOMIC DNA]</scope>
    <source>
        <strain evidence="2 3">SJOD-M-33</strain>
    </source>
</reference>
<keyword evidence="2" id="KW-0255">Endonuclease</keyword>
<dbReference type="GO" id="GO:0004519">
    <property type="term" value="F:endonuclease activity"/>
    <property type="evidence" value="ECO:0007669"/>
    <property type="project" value="UniProtKB-KW"/>
</dbReference>
<dbReference type="Proteomes" id="UP000472839">
    <property type="component" value="Unassembled WGS sequence"/>
</dbReference>